<gene>
    <name evidence="10" type="primary">tdh</name>
    <name evidence="10" type="ORF">IMF26_02855</name>
</gene>
<feature type="domain" description="Enoyl reductase (ER)" evidence="9">
    <location>
        <begin position="12"/>
        <end position="340"/>
    </location>
</feature>
<keyword evidence="5 10" id="KW-0560">Oxidoreductase</keyword>
<keyword evidence="3 8" id="KW-0479">Metal-binding</keyword>
<dbReference type="NCBIfam" id="TIGR00692">
    <property type="entry name" value="tdh"/>
    <property type="match status" value="1"/>
</dbReference>
<keyword evidence="4 8" id="KW-0862">Zinc</keyword>
<name>A0AAT9LD56_9FIRM</name>
<evidence type="ECO:0000256" key="3">
    <source>
        <dbReference type="ARBA" id="ARBA00022723"/>
    </source>
</evidence>
<accession>A0AAT9LD56</accession>
<proteinExistence type="inferred from homology"/>
<dbReference type="Gene3D" id="3.90.180.10">
    <property type="entry name" value="Medium-chain alcohol dehydrogenases, catalytic domain"/>
    <property type="match status" value="1"/>
</dbReference>
<dbReference type="EMBL" id="CP062796">
    <property type="protein sequence ID" value="QUL99024.1"/>
    <property type="molecule type" value="Genomic_DNA"/>
</dbReference>
<dbReference type="InterPro" id="IPR013154">
    <property type="entry name" value="ADH-like_N"/>
</dbReference>
<keyword evidence="6" id="KW-0520">NAD</keyword>
<dbReference type="KEGG" id="fcz:IMF26_02855"/>
<dbReference type="NCBIfam" id="NF003808">
    <property type="entry name" value="PRK05396.1"/>
    <property type="match status" value="1"/>
</dbReference>
<reference evidence="10" key="2">
    <citation type="journal article" date="2023" name="Biology">
        <title>Prokaryotic Life Associated with Coal-Fire Gas Vents Revealed by Metagenomics.</title>
        <authorList>
            <person name="Kadnikov V.V."/>
            <person name="Mardanov A.V."/>
            <person name="Beletsky A.V."/>
            <person name="Karnachuk O.V."/>
            <person name="Ravin N.V."/>
        </authorList>
    </citation>
    <scope>NUCLEOTIDE SEQUENCE</scope>
    <source>
        <strain evidence="10">Bu02</strain>
    </source>
</reference>
<dbReference type="PANTHER" id="PTHR43401:SF2">
    <property type="entry name" value="L-THREONINE 3-DEHYDROGENASE"/>
    <property type="match status" value="1"/>
</dbReference>
<evidence type="ECO:0000256" key="1">
    <source>
        <dbReference type="ARBA" id="ARBA00001947"/>
    </source>
</evidence>
<dbReference type="InterPro" id="IPR011032">
    <property type="entry name" value="GroES-like_sf"/>
</dbReference>
<dbReference type="GO" id="GO:0006567">
    <property type="term" value="P:L-threonine catabolic process"/>
    <property type="evidence" value="ECO:0007669"/>
    <property type="project" value="UniProtKB-UniRule"/>
</dbReference>
<keyword evidence="2" id="KW-0963">Cytoplasm</keyword>
<evidence type="ECO:0000256" key="4">
    <source>
        <dbReference type="ARBA" id="ARBA00022833"/>
    </source>
</evidence>
<organism evidence="10">
    <name type="scientific">Candidatus Fermentithermobacillus carboniphilus</name>
    <dbReference type="NCBI Taxonomy" id="3085328"/>
    <lineage>
        <taxon>Bacteria</taxon>
        <taxon>Bacillati</taxon>
        <taxon>Bacillota</taxon>
        <taxon>Candidatus Fermentithermobacillia</taxon>
        <taxon>Candidatus Fermentithermobacillales</taxon>
        <taxon>Candidatus Fermentithermobacillaceae</taxon>
        <taxon>Candidatus Fermentithermobacillus</taxon>
    </lineage>
</organism>
<dbReference type="Pfam" id="PF08240">
    <property type="entry name" value="ADH_N"/>
    <property type="match status" value="1"/>
</dbReference>
<dbReference type="InterPro" id="IPR002328">
    <property type="entry name" value="ADH_Zn_CS"/>
</dbReference>
<evidence type="ECO:0000256" key="2">
    <source>
        <dbReference type="ARBA" id="ARBA00022490"/>
    </source>
</evidence>
<dbReference type="Pfam" id="PF00107">
    <property type="entry name" value="ADH_zinc_N"/>
    <property type="match status" value="1"/>
</dbReference>
<dbReference type="SMART" id="SM00829">
    <property type="entry name" value="PKS_ER"/>
    <property type="match status" value="1"/>
</dbReference>
<dbReference type="SUPFAM" id="SSF50129">
    <property type="entry name" value="GroES-like"/>
    <property type="match status" value="1"/>
</dbReference>
<evidence type="ECO:0000256" key="6">
    <source>
        <dbReference type="ARBA" id="ARBA00023027"/>
    </source>
</evidence>
<dbReference type="PANTHER" id="PTHR43401">
    <property type="entry name" value="L-THREONINE 3-DEHYDROGENASE"/>
    <property type="match status" value="1"/>
</dbReference>
<evidence type="ECO:0000256" key="5">
    <source>
        <dbReference type="ARBA" id="ARBA00023002"/>
    </source>
</evidence>
<comment type="similarity">
    <text evidence="8">Belongs to the zinc-containing alcohol dehydrogenase family.</text>
</comment>
<evidence type="ECO:0000256" key="8">
    <source>
        <dbReference type="RuleBase" id="RU361277"/>
    </source>
</evidence>
<evidence type="ECO:0000313" key="10">
    <source>
        <dbReference type="EMBL" id="QUL99024.1"/>
    </source>
</evidence>
<protein>
    <recommendedName>
        <fullName evidence="7">L-threonine 3-dehydrogenase</fullName>
        <ecNumber evidence="7">1.1.1.103</ecNumber>
    </recommendedName>
</protein>
<reference evidence="10" key="1">
    <citation type="submission" date="2020-10" db="EMBL/GenBank/DDBJ databases">
        <authorList>
            <person name="Kadnikov V."/>
            <person name="Beletsky A.V."/>
            <person name="Mardanov A.V."/>
            <person name="Karnachuk O.V."/>
            <person name="Ravin N.V."/>
        </authorList>
    </citation>
    <scope>NUCLEOTIDE SEQUENCE</scope>
    <source>
        <strain evidence="10">Bu02</strain>
    </source>
</reference>
<dbReference type="InterPro" id="IPR050129">
    <property type="entry name" value="Zn_alcohol_dh"/>
</dbReference>
<dbReference type="InterPro" id="IPR020843">
    <property type="entry name" value="ER"/>
</dbReference>
<dbReference type="InterPro" id="IPR036291">
    <property type="entry name" value="NAD(P)-bd_dom_sf"/>
</dbReference>
<evidence type="ECO:0000256" key="7">
    <source>
        <dbReference type="NCBIfam" id="TIGR00692"/>
    </source>
</evidence>
<dbReference type="EC" id="1.1.1.103" evidence="7"/>
<dbReference type="PROSITE" id="PS00059">
    <property type="entry name" value="ADH_ZINC"/>
    <property type="match status" value="1"/>
</dbReference>
<comment type="cofactor">
    <cofactor evidence="1 8">
        <name>Zn(2+)</name>
        <dbReference type="ChEBI" id="CHEBI:29105"/>
    </cofactor>
</comment>
<dbReference type="AlphaFoldDB" id="A0AAT9LD56"/>
<dbReference type="GO" id="GO:0008270">
    <property type="term" value="F:zinc ion binding"/>
    <property type="evidence" value="ECO:0007669"/>
    <property type="project" value="InterPro"/>
</dbReference>
<dbReference type="CDD" id="cd05281">
    <property type="entry name" value="TDH"/>
    <property type="match status" value="1"/>
</dbReference>
<dbReference type="Gene3D" id="3.40.50.720">
    <property type="entry name" value="NAD(P)-binding Rossmann-like Domain"/>
    <property type="match status" value="1"/>
</dbReference>
<sequence>MKAVLKKEPAPGAILADVPVPRPGPSEVLVKVKATSICGTDHHIYIWNDWAKNRIKPPQIMGHEFAGEIVEIGPGVTSAKVGDYVSAETHVVCGHCVQCMLGEKHVCQNTRILGVDRDGAFAEYVVVPEENVWHNDPRIPPAIASIQEPLGNAIHTVLAGETRGKTMAIFGCGPIGLMAIGVAKSCGASFVAAIDINDYRLDIAKKMKADMVINSKSQDPVEALLEHTHGVGVDAVLEMSGASLVFGQMFKVVRAGGRVTLLGLPAKPVAVNFSDDVVMRGITIQGITGRRVWETWLIGRELLASGSLDLTPVVTHHLDLADYAKGMDLMTSGNCGKVILYPEGVSH</sequence>
<evidence type="ECO:0000259" key="9">
    <source>
        <dbReference type="SMART" id="SM00829"/>
    </source>
</evidence>
<dbReference type="InterPro" id="IPR013149">
    <property type="entry name" value="ADH-like_C"/>
</dbReference>
<dbReference type="InterPro" id="IPR004627">
    <property type="entry name" value="L-Threonine_3-DHase"/>
</dbReference>
<dbReference type="SUPFAM" id="SSF51735">
    <property type="entry name" value="NAD(P)-binding Rossmann-fold domains"/>
    <property type="match status" value="1"/>
</dbReference>
<dbReference type="GO" id="GO:0008743">
    <property type="term" value="F:L-threonine 3-dehydrogenase activity"/>
    <property type="evidence" value="ECO:0007669"/>
    <property type="project" value="UniProtKB-UniRule"/>
</dbReference>